<dbReference type="GO" id="GO:0008168">
    <property type="term" value="F:methyltransferase activity"/>
    <property type="evidence" value="ECO:0007669"/>
    <property type="project" value="UniProtKB-KW"/>
</dbReference>
<dbReference type="PANTHER" id="PTHR48105">
    <property type="entry name" value="THIOREDOXIN REDUCTASE 1-RELATED-RELATED"/>
    <property type="match status" value="1"/>
</dbReference>
<keyword evidence="7" id="KW-1185">Reference proteome</keyword>
<dbReference type="PRINTS" id="PR00368">
    <property type="entry name" value="FADPNR"/>
</dbReference>
<comment type="caution">
    <text evidence="6">The sequence shown here is derived from an EMBL/GenBank/DDBJ whole genome shotgun (WGS) entry which is preliminary data.</text>
</comment>
<organism evidence="6 7">
    <name type="scientific">Actinoplanes palleronii</name>
    <dbReference type="NCBI Taxonomy" id="113570"/>
    <lineage>
        <taxon>Bacteria</taxon>
        <taxon>Bacillati</taxon>
        <taxon>Actinomycetota</taxon>
        <taxon>Actinomycetes</taxon>
        <taxon>Micromonosporales</taxon>
        <taxon>Micromonosporaceae</taxon>
        <taxon>Actinoplanes</taxon>
    </lineage>
</organism>
<dbReference type="CDD" id="cd02440">
    <property type="entry name" value="AdoMet_MTases"/>
    <property type="match status" value="1"/>
</dbReference>
<dbReference type="InterPro" id="IPR036188">
    <property type="entry name" value="FAD/NAD-bd_sf"/>
</dbReference>
<evidence type="ECO:0000259" key="5">
    <source>
        <dbReference type="Pfam" id="PF13649"/>
    </source>
</evidence>
<name>A0ABQ4B039_9ACTN</name>
<evidence type="ECO:0000259" key="4">
    <source>
        <dbReference type="Pfam" id="PF07992"/>
    </source>
</evidence>
<dbReference type="SUPFAM" id="SSF53335">
    <property type="entry name" value="S-adenosyl-L-methionine-dependent methyltransferases"/>
    <property type="match status" value="1"/>
</dbReference>
<evidence type="ECO:0000256" key="2">
    <source>
        <dbReference type="ARBA" id="ARBA00023002"/>
    </source>
</evidence>
<evidence type="ECO:0000256" key="1">
    <source>
        <dbReference type="ARBA" id="ARBA00022630"/>
    </source>
</evidence>
<evidence type="ECO:0000313" key="6">
    <source>
        <dbReference type="EMBL" id="GIE64009.1"/>
    </source>
</evidence>
<evidence type="ECO:0000256" key="3">
    <source>
        <dbReference type="ARBA" id="ARBA00048132"/>
    </source>
</evidence>
<gene>
    <name evidence="6" type="ORF">Apa02nite_001170</name>
</gene>
<feature type="domain" description="FAD/NAD(P)-binding" evidence="4">
    <location>
        <begin position="23"/>
        <end position="309"/>
    </location>
</feature>
<dbReference type="SUPFAM" id="SSF51905">
    <property type="entry name" value="FAD/NAD(P)-binding domain"/>
    <property type="match status" value="1"/>
</dbReference>
<accession>A0ABQ4B039</accession>
<dbReference type="GO" id="GO:0032259">
    <property type="term" value="P:methylation"/>
    <property type="evidence" value="ECO:0007669"/>
    <property type="project" value="UniProtKB-KW"/>
</dbReference>
<dbReference type="Pfam" id="PF07992">
    <property type="entry name" value="Pyr_redox_2"/>
    <property type="match status" value="1"/>
</dbReference>
<dbReference type="InterPro" id="IPR029063">
    <property type="entry name" value="SAM-dependent_MTases_sf"/>
</dbReference>
<keyword evidence="1" id="KW-0285">Flavoprotein</keyword>
<dbReference type="Gene3D" id="3.40.50.150">
    <property type="entry name" value="Vaccinia Virus protein VP39"/>
    <property type="match status" value="1"/>
</dbReference>
<feature type="domain" description="Methyltransferase" evidence="5">
    <location>
        <begin position="377"/>
        <end position="470"/>
    </location>
</feature>
<dbReference type="InterPro" id="IPR050097">
    <property type="entry name" value="Ferredoxin-NADP_redctase_2"/>
</dbReference>
<dbReference type="InterPro" id="IPR041698">
    <property type="entry name" value="Methyltransf_25"/>
</dbReference>
<keyword evidence="6" id="KW-0808">Transferase</keyword>
<dbReference type="EMBL" id="BOMS01000003">
    <property type="protein sequence ID" value="GIE64009.1"/>
    <property type="molecule type" value="Genomic_DNA"/>
</dbReference>
<dbReference type="Gene3D" id="3.50.50.60">
    <property type="entry name" value="FAD/NAD(P)-binding domain"/>
    <property type="match status" value="2"/>
</dbReference>
<keyword evidence="2" id="KW-0560">Oxidoreductase</keyword>
<proteinExistence type="predicted"/>
<dbReference type="PRINTS" id="PR00469">
    <property type="entry name" value="PNDRDTASEII"/>
</dbReference>
<dbReference type="Proteomes" id="UP000624709">
    <property type="component" value="Unassembled WGS sequence"/>
</dbReference>
<dbReference type="InterPro" id="IPR023753">
    <property type="entry name" value="FAD/NAD-binding_dom"/>
</dbReference>
<evidence type="ECO:0000313" key="7">
    <source>
        <dbReference type="Proteomes" id="UP000624709"/>
    </source>
</evidence>
<protein>
    <submittedName>
        <fullName evidence="6">Methyltransferase</fullName>
    </submittedName>
</protein>
<sequence length="543" mass="57543">MRLRGHGGFPDDEKERAMDERTYDVLVIGGGAAGLSGAVTLARSARSVLVIDSGDPRNAPAGHVHNLLGREGVPPAELYRAGRAEVATYGGEFREGTAEQAERTADGFLVTLAGGAQVRGRRLLVTTGLTDELPAVPGLAERWGRDVAHCPYCHGWELRGKRIGVLVAGPISMHGAQLWRQLSDDVLYLLDGGPAPEPEQAEQLAARSIPVVGEQVEAVEVTDDRITGVRLAGGRVIPLEAIAVAPRFVARSAFLESLGLKAEPLEMNGHVMGLRIPAEETGATTVPGVWVAGNVTNLGATVAVAAAAGQTAGAMINMDLIAGETRAAVEEYRRQQESMHEPAAWEERYRSRPAIWSGKPNVQLVAEAAGLPAGRALDVGCGEGADAAWLAERGWQVTGTDISTVALERAAGHATAAGLAERITFTHADLRADPPAERSYDLVSAHFMHLPGPARRELYARLAAAVRPGGTLLIVGHHPDDLATVAGRMHFPDMMFTAEQAAADLDPDVFDVLTTAKRPRAATLPDGTEGIIHDTVLVARRKR</sequence>
<comment type="catalytic activity">
    <reaction evidence="3">
        <text>[thioredoxin]-dithiol + NADP(+) = [thioredoxin]-disulfide + NADPH + H(+)</text>
        <dbReference type="Rhea" id="RHEA:20345"/>
        <dbReference type="Rhea" id="RHEA-COMP:10698"/>
        <dbReference type="Rhea" id="RHEA-COMP:10700"/>
        <dbReference type="ChEBI" id="CHEBI:15378"/>
        <dbReference type="ChEBI" id="CHEBI:29950"/>
        <dbReference type="ChEBI" id="CHEBI:50058"/>
        <dbReference type="ChEBI" id="CHEBI:57783"/>
        <dbReference type="ChEBI" id="CHEBI:58349"/>
        <dbReference type="EC" id="1.8.1.9"/>
    </reaction>
</comment>
<reference evidence="6 7" key="1">
    <citation type="submission" date="2021-01" db="EMBL/GenBank/DDBJ databases">
        <title>Whole genome shotgun sequence of Actinoplanes palleronii NBRC 14916.</title>
        <authorList>
            <person name="Komaki H."/>
            <person name="Tamura T."/>
        </authorList>
    </citation>
    <scope>NUCLEOTIDE SEQUENCE [LARGE SCALE GENOMIC DNA]</scope>
    <source>
        <strain evidence="6 7">NBRC 14916</strain>
    </source>
</reference>
<keyword evidence="6" id="KW-0489">Methyltransferase</keyword>
<dbReference type="Pfam" id="PF13649">
    <property type="entry name" value="Methyltransf_25"/>
    <property type="match status" value="1"/>
</dbReference>